<evidence type="ECO:0000259" key="1">
    <source>
        <dbReference type="Pfam" id="PF01408"/>
    </source>
</evidence>
<evidence type="ECO:0000313" key="3">
    <source>
        <dbReference type="Ensembl" id="ENSSORP00005020405.1"/>
    </source>
</evidence>
<proteinExistence type="predicted"/>
<reference evidence="3" key="2">
    <citation type="submission" date="2025-08" db="UniProtKB">
        <authorList>
            <consortium name="Ensembl"/>
        </authorList>
    </citation>
    <scope>IDENTIFICATION</scope>
</reference>
<dbReference type="GO" id="GO:0000166">
    <property type="term" value="F:nucleotide binding"/>
    <property type="evidence" value="ECO:0007669"/>
    <property type="project" value="InterPro"/>
</dbReference>
<dbReference type="Pfam" id="PF01408">
    <property type="entry name" value="GFO_IDH_MocA"/>
    <property type="match status" value="1"/>
</dbReference>
<reference evidence="3" key="1">
    <citation type="submission" date="2019-06" db="EMBL/GenBank/DDBJ databases">
        <authorList>
            <consortium name="Wellcome Sanger Institute Data Sharing"/>
        </authorList>
    </citation>
    <scope>NUCLEOTIDE SEQUENCE [LARGE SCALE GENOMIC DNA]</scope>
</reference>
<dbReference type="SUPFAM" id="SSF55347">
    <property type="entry name" value="Glyceraldehyde-3-phosphate dehydrogenase-like, C-terminal domain"/>
    <property type="match status" value="1"/>
</dbReference>
<dbReference type="RefSeq" id="XP_030016907.1">
    <property type="nucleotide sequence ID" value="XM_030161047.1"/>
</dbReference>
<feature type="domain" description="Gfo/Idh/MocA-like oxidoreductase N-terminal" evidence="1">
    <location>
        <begin position="3"/>
        <end position="120"/>
    </location>
</feature>
<keyword evidence="4" id="KW-1185">Reference proteome</keyword>
<dbReference type="SUPFAM" id="SSF51735">
    <property type="entry name" value="NAD(P)-binding Rossmann-fold domains"/>
    <property type="match status" value="1"/>
</dbReference>
<dbReference type="Proteomes" id="UP000472271">
    <property type="component" value="Chromosome 17"/>
</dbReference>
<evidence type="ECO:0000259" key="2">
    <source>
        <dbReference type="Pfam" id="PF09166"/>
    </source>
</evidence>
<evidence type="ECO:0000313" key="4">
    <source>
        <dbReference type="Proteomes" id="UP000472271"/>
    </source>
</evidence>
<sequence length="289" mass="32183">MFGAVVVGVGTAGSVRIRDMLTPPSGSPAENLILRGFISRRNLDPQQGVEQISIEDAVRRDDIHVAFICTENALHEDYVRIFLQAGKHVCVEYPMTLNYKAAVELWDLAQEKGVILHVEHIELMTEEYKQLRKEVEGKILKEGVLHFTGGSLKPGFGLPAFSGIARLTWLVDLYGELSVTAASMEEDSGNNYSKMTVGLQTADKRPLTWIEERGPGLSRAKKFNFRFDSCTVTEVPPVPRGHVGLFMQDLIRFSAKLGGQVSPEELQKEKSRILHCLQLADKIQELCCS</sequence>
<dbReference type="GO" id="GO:0004074">
    <property type="term" value="F:biliverdin reductase [NAD(P)H] activity"/>
    <property type="evidence" value="ECO:0007669"/>
    <property type="project" value="InterPro"/>
</dbReference>
<dbReference type="PANTHER" id="PTHR43377:SF1">
    <property type="entry name" value="BILIVERDIN REDUCTASE A"/>
    <property type="match status" value="1"/>
</dbReference>
<dbReference type="Gene3D" id="3.30.360.10">
    <property type="entry name" value="Dihydrodipicolinate Reductase, domain 2"/>
    <property type="match status" value="1"/>
</dbReference>
<dbReference type="Ensembl" id="ENSSORT00005020978.1">
    <property type="protein sequence ID" value="ENSSORP00005020405.1"/>
    <property type="gene ID" value="ENSSORG00005009944.1"/>
</dbReference>
<reference evidence="3" key="3">
    <citation type="submission" date="2025-09" db="UniProtKB">
        <authorList>
            <consortium name="Ensembl"/>
        </authorList>
    </citation>
    <scope>IDENTIFICATION</scope>
</reference>
<dbReference type="Pfam" id="PF09166">
    <property type="entry name" value="Biliv-reduc_cat"/>
    <property type="match status" value="1"/>
</dbReference>
<accession>A0A672ZSX1</accession>
<dbReference type="Gene3D" id="3.40.50.720">
    <property type="entry name" value="NAD(P)-binding Rossmann-like Domain"/>
    <property type="match status" value="1"/>
</dbReference>
<organism evidence="3 4">
    <name type="scientific">Sphaeramia orbicularis</name>
    <name type="common">orbiculate cardinalfish</name>
    <dbReference type="NCBI Taxonomy" id="375764"/>
    <lineage>
        <taxon>Eukaryota</taxon>
        <taxon>Metazoa</taxon>
        <taxon>Chordata</taxon>
        <taxon>Craniata</taxon>
        <taxon>Vertebrata</taxon>
        <taxon>Euteleostomi</taxon>
        <taxon>Actinopterygii</taxon>
        <taxon>Neopterygii</taxon>
        <taxon>Teleostei</taxon>
        <taxon>Neoteleostei</taxon>
        <taxon>Acanthomorphata</taxon>
        <taxon>Gobiaria</taxon>
        <taxon>Kurtiformes</taxon>
        <taxon>Apogonoidei</taxon>
        <taxon>Apogonidae</taxon>
        <taxon>Apogoninae</taxon>
        <taxon>Sphaeramia</taxon>
    </lineage>
</organism>
<protein>
    <recommendedName>
        <fullName evidence="5">Biliverdin reductase A</fullName>
    </recommendedName>
</protein>
<dbReference type="RefSeq" id="XP_030016909.1">
    <property type="nucleotide sequence ID" value="XM_030161049.1"/>
</dbReference>
<dbReference type="CTD" id="644"/>
<dbReference type="GeneID" id="115437724"/>
<dbReference type="GO" id="GO:0042167">
    <property type="term" value="P:heme catabolic process"/>
    <property type="evidence" value="ECO:0007669"/>
    <property type="project" value="InterPro"/>
</dbReference>
<dbReference type="GO" id="GO:0008270">
    <property type="term" value="F:zinc ion binding"/>
    <property type="evidence" value="ECO:0007669"/>
    <property type="project" value="InterPro"/>
</dbReference>
<name>A0A672ZSX1_9TELE</name>
<dbReference type="InterPro" id="IPR051450">
    <property type="entry name" value="Gfo/Idh/MocA_Oxidoreductases"/>
</dbReference>
<dbReference type="InterPro" id="IPR015249">
    <property type="entry name" value="Biliverdin_Rdtase_cat"/>
</dbReference>
<dbReference type="InterPro" id="IPR036291">
    <property type="entry name" value="NAD(P)-bd_dom_sf"/>
</dbReference>
<dbReference type="PANTHER" id="PTHR43377">
    <property type="entry name" value="BILIVERDIN REDUCTASE A"/>
    <property type="match status" value="1"/>
</dbReference>
<dbReference type="AlphaFoldDB" id="A0A672ZSX1"/>
<dbReference type="InterPro" id="IPR000683">
    <property type="entry name" value="Gfo/Idh/MocA-like_OxRdtase_N"/>
</dbReference>
<dbReference type="InParanoid" id="A0A672ZSX1"/>
<dbReference type="OrthoDB" id="2129491at2759"/>
<dbReference type="RefSeq" id="XP_030016908.1">
    <property type="nucleotide sequence ID" value="XM_030161048.1"/>
</dbReference>
<evidence type="ECO:0008006" key="5">
    <source>
        <dbReference type="Google" id="ProtNLM"/>
    </source>
</evidence>
<feature type="domain" description="Biliverdin reductase catalytic" evidence="2">
    <location>
        <begin position="128"/>
        <end position="238"/>
    </location>
</feature>
<gene>
    <name evidence="3" type="primary">blvra</name>
</gene>